<comment type="caution">
    <text evidence="1">The sequence shown here is derived from an EMBL/GenBank/DDBJ whole genome shotgun (WGS) entry which is preliminary data.</text>
</comment>
<name>A0A9P5YP21_9AGAR</name>
<protein>
    <recommendedName>
        <fullName evidence="3">F-box domain-containing protein</fullName>
    </recommendedName>
</protein>
<keyword evidence="2" id="KW-1185">Reference proteome</keyword>
<organism evidence="1 2">
    <name type="scientific">Pholiota conissans</name>
    <dbReference type="NCBI Taxonomy" id="109636"/>
    <lineage>
        <taxon>Eukaryota</taxon>
        <taxon>Fungi</taxon>
        <taxon>Dikarya</taxon>
        <taxon>Basidiomycota</taxon>
        <taxon>Agaricomycotina</taxon>
        <taxon>Agaricomycetes</taxon>
        <taxon>Agaricomycetidae</taxon>
        <taxon>Agaricales</taxon>
        <taxon>Agaricineae</taxon>
        <taxon>Strophariaceae</taxon>
        <taxon>Pholiota</taxon>
    </lineage>
</organism>
<gene>
    <name evidence="1" type="ORF">BDN70DRAFT_978874</name>
</gene>
<dbReference type="AlphaFoldDB" id="A0A9P5YP21"/>
<accession>A0A9P5YP21</accession>
<evidence type="ECO:0000313" key="1">
    <source>
        <dbReference type="EMBL" id="KAF9471080.1"/>
    </source>
</evidence>
<dbReference type="Proteomes" id="UP000807469">
    <property type="component" value="Unassembled WGS sequence"/>
</dbReference>
<reference evidence="1" key="1">
    <citation type="submission" date="2020-11" db="EMBL/GenBank/DDBJ databases">
        <authorList>
            <consortium name="DOE Joint Genome Institute"/>
            <person name="Ahrendt S."/>
            <person name="Riley R."/>
            <person name="Andreopoulos W."/>
            <person name="Labutti K."/>
            <person name="Pangilinan J."/>
            <person name="Ruiz-Duenas F.J."/>
            <person name="Barrasa J.M."/>
            <person name="Sanchez-Garcia M."/>
            <person name="Camarero S."/>
            <person name="Miyauchi S."/>
            <person name="Serrano A."/>
            <person name="Linde D."/>
            <person name="Babiker R."/>
            <person name="Drula E."/>
            <person name="Ayuso-Fernandez I."/>
            <person name="Pacheco R."/>
            <person name="Padilla G."/>
            <person name="Ferreira P."/>
            <person name="Barriuso J."/>
            <person name="Kellner H."/>
            <person name="Castanera R."/>
            <person name="Alfaro M."/>
            <person name="Ramirez L."/>
            <person name="Pisabarro A.G."/>
            <person name="Kuo A."/>
            <person name="Tritt A."/>
            <person name="Lipzen A."/>
            <person name="He G."/>
            <person name="Yan M."/>
            <person name="Ng V."/>
            <person name="Cullen D."/>
            <person name="Martin F."/>
            <person name="Rosso M.-N."/>
            <person name="Henrissat B."/>
            <person name="Hibbett D."/>
            <person name="Martinez A.T."/>
            <person name="Grigoriev I.V."/>
        </authorList>
    </citation>
    <scope>NUCLEOTIDE SEQUENCE</scope>
    <source>
        <strain evidence="1">CIRM-BRFM 674</strain>
    </source>
</reference>
<dbReference type="EMBL" id="MU155765">
    <property type="protein sequence ID" value="KAF9471080.1"/>
    <property type="molecule type" value="Genomic_DNA"/>
</dbReference>
<sequence length="413" mass="47241">MSKDYLSSLPGEMLEEISKFFREDDNGPHQSYRSLAQTCKSLRAHFQRRIFSYLYLPVDTRIRKFAELLRNNPILASYIRKIGIEVDDMCMGHFQYPPLLAIMHAAGTSSRICLYIGSSTKFFNELCVDIPSNTMTHIFNAPQIILHAITSLHIRSTEQAIPVSLFRLLPNLRMLYGSHLLLTLNVRLAEDHTTQFFRPKLDALVLRHCNPAVITMLCEKILDLSAVNELKVVSTEIESTTLNPNVRNLLAQRLLDCAQSVQKLNLDIGVMDGPFYDLSRLQRLRECTVDLEVRADANPVPPLCQLLRTLPPLSEHDFEYLHLSIEFIDIIPDENNSHVLLPIDTWSNFDTTLVDVVSSGTRAFKLTLDFYIPTRNSLVESLLKTQFVDWGRKHLPMSSQQPNLNIIIHHPYS</sequence>
<proteinExistence type="predicted"/>
<evidence type="ECO:0008006" key="3">
    <source>
        <dbReference type="Google" id="ProtNLM"/>
    </source>
</evidence>
<evidence type="ECO:0000313" key="2">
    <source>
        <dbReference type="Proteomes" id="UP000807469"/>
    </source>
</evidence>